<keyword evidence="2" id="KW-0503">Monooxygenase</keyword>
<dbReference type="PANTHER" id="PTHR42877:SF4">
    <property type="entry name" value="FAD_NAD(P)-BINDING DOMAIN-CONTAINING PROTEIN-RELATED"/>
    <property type="match status" value="1"/>
</dbReference>
<dbReference type="InterPro" id="IPR032371">
    <property type="entry name" value="DUF4873"/>
</dbReference>
<organism evidence="2 3">
    <name type="scientific">Mycobacterium fragae</name>
    <dbReference type="NCBI Taxonomy" id="1260918"/>
    <lineage>
        <taxon>Bacteria</taxon>
        <taxon>Bacillati</taxon>
        <taxon>Actinomycetota</taxon>
        <taxon>Actinomycetes</taxon>
        <taxon>Mycobacteriales</taxon>
        <taxon>Mycobacteriaceae</taxon>
        <taxon>Mycobacterium</taxon>
    </lineage>
</organism>
<keyword evidence="2" id="KW-0560">Oxidoreductase</keyword>
<dbReference type="AlphaFoldDB" id="A0A1X1V3E4"/>
<gene>
    <name evidence="2" type="ORF">AWC06_09145</name>
</gene>
<feature type="domain" description="DUF4873" evidence="1">
    <location>
        <begin position="270"/>
        <end position="357"/>
    </location>
</feature>
<proteinExistence type="predicted"/>
<reference evidence="2 3" key="1">
    <citation type="submission" date="2016-01" db="EMBL/GenBank/DDBJ databases">
        <title>The new phylogeny of the genus Mycobacterium.</title>
        <authorList>
            <person name="Tarcisio F."/>
            <person name="Conor M."/>
            <person name="Antonella G."/>
            <person name="Elisabetta G."/>
            <person name="Giulia F.S."/>
            <person name="Sara T."/>
            <person name="Anna F."/>
            <person name="Clotilde B."/>
            <person name="Roberto B."/>
            <person name="Veronica D.S."/>
            <person name="Fabio R."/>
            <person name="Monica P."/>
            <person name="Olivier J."/>
            <person name="Enrico T."/>
            <person name="Nicola S."/>
        </authorList>
    </citation>
    <scope>NUCLEOTIDE SEQUENCE [LARGE SCALE GENOMIC DNA]</scope>
    <source>
        <strain evidence="2 3">DSM 45731</strain>
    </source>
</reference>
<evidence type="ECO:0000259" key="1">
    <source>
        <dbReference type="Pfam" id="PF16170"/>
    </source>
</evidence>
<sequence length="372" mass="40484">MAGFPTVDRPVISAVFDDRTDTWTLTTDDNQTRHARTVITHQSPFVPWIPNLQGRNDFRETSFHSAAPKPDFDATAKSIAVIGADAAAGHIIGRLTASAASVKVFPLPPRRVVAPARRPRRYLRRQAEVVRSPVEAVTTSGIRCRDGSHHDADAIIYGTGLTISDSIDDETLVGARGLTIRQAWRDGMEPYLGVAVHGFPNYFMVGGPESDAALRYVLECLKLMKGAASTRIEVRHSNQQVFNERVYLRRASRRFAASAFDLSSSIDVRDDTYDGMATLTVADTCRQVRVRLTGHVDPIDGQYHWQGTVFDQLPADLLKRVRAVTIAAGARSASARITEETAQGTHSIAGVGAPPFALTAVELTVSGGSRHA</sequence>
<name>A0A1X1V3E4_9MYCO</name>
<dbReference type="PANTHER" id="PTHR42877">
    <property type="entry name" value="L-ORNITHINE N(5)-MONOOXYGENASE-RELATED"/>
    <property type="match status" value="1"/>
</dbReference>
<evidence type="ECO:0000313" key="2">
    <source>
        <dbReference type="EMBL" id="ORV63604.1"/>
    </source>
</evidence>
<dbReference type="OrthoDB" id="3683556at2"/>
<dbReference type="InterPro" id="IPR036188">
    <property type="entry name" value="FAD/NAD-bd_sf"/>
</dbReference>
<evidence type="ECO:0000313" key="3">
    <source>
        <dbReference type="Proteomes" id="UP000194000"/>
    </source>
</evidence>
<dbReference type="Pfam" id="PF16170">
    <property type="entry name" value="DUF4873"/>
    <property type="match status" value="1"/>
</dbReference>
<dbReference type="Proteomes" id="UP000194000">
    <property type="component" value="Unassembled WGS sequence"/>
</dbReference>
<keyword evidence="3" id="KW-1185">Reference proteome</keyword>
<dbReference type="Gene3D" id="3.50.50.60">
    <property type="entry name" value="FAD/NAD(P)-binding domain"/>
    <property type="match status" value="2"/>
</dbReference>
<dbReference type="SUPFAM" id="SSF51905">
    <property type="entry name" value="FAD/NAD(P)-binding domain"/>
    <property type="match status" value="1"/>
</dbReference>
<protein>
    <submittedName>
        <fullName evidence="2">Monooxygenase</fullName>
    </submittedName>
</protein>
<dbReference type="STRING" id="1260918.AWC06_09145"/>
<accession>A0A1X1V3E4</accession>
<comment type="caution">
    <text evidence="2">The sequence shown here is derived from an EMBL/GenBank/DDBJ whole genome shotgun (WGS) entry which is preliminary data.</text>
</comment>
<dbReference type="InterPro" id="IPR051209">
    <property type="entry name" value="FAD-bind_Monooxygenase_sf"/>
</dbReference>
<dbReference type="GO" id="GO:0004497">
    <property type="term" value="F:monooxygenase activity"/>
    <property type="evidence" value="ECO:0007669"/>
    <property type="project" value="UniProtKB-KW"/>
</dbReference>
<dbReference type="EMBL" id="LQOW01000006">
    <property type="protein sequence ID" value="ORV63604.1"/>
    <property type="molecule type" value="Genomic_DNA"/>
</dbReference>